<dbReference type="SMART" id="SM00642">
    <property type="entry name" value="Aamy"/>
    <property type="match status" value="1"/>
</dbReference>
<evidence type="ECO:0000256" key="2">
    <source>
        <dbReference type="ARBA" id="ARBA00004964"/>
    </source>
</evidence>
<protein>
    <recommendedName>
        <fullName evidence="9">1,4-alpha-glucan branching enzyme GlgB</fullName>
        <ecNumber evidence="9">2.4.1.18</ecNumber>
    </recommendedName>
    <alternativeName>
        <fullName evidence="9">1,4-alpha-D-glucan:1,4-alpha-D-glucan 6-glucosyl-transferase</fullName>
    </alternativeName>
    <alternativeName>
        <fullName evidence="9">Alpha-(1-&gt;4)-glucan branching enzyme</fullName>
    </alternativeName>
    <alternativeName>
        <fullName evidence="9">Glycogen branching enzyme</fullName>
        <shortName evidence="9">BE</shortName>
    </alternativeName>
</protein>
<feature type="region of interest" description="Disordered" evidence="10">
    <location>
        <begin position="1"/>
        <end position="21"/>
    </location>
</feature>
<dbReference type="SUPFAM" id="SSF51011">
    <property type="entry name" value="Glycosyl hydrolase domain"/>
    <property type="match status" value="1"/>
</dbReference>
<keyword evidence="6 9" id="KW-0808">Transferase</keyword>
<dbReference type="Gene3D" id="3.20.20.80">
    <property type="entry name" value="Glycosidases"/>
    <property type="match status" value="1"/>
</dbReference>
<keyword evidence="5 9" id="KW-0328">Glycosyltransferase</keyword>
<comment type="function">
    <text evidence="9">Catalyzes the formation of the alpha-1,6-glucosidic linkages in glycogen by scission of a 1,4-alpha-linked oligosaccharide from growing alpha-1,4-glucan chains and the subsequent attachment of the oligosaccharide to the alpha-1,6 position.</text>
</comment>
<feature type="active site" description="Proton donor" evidence="9">
    <location>
        <position position="394"/>
    </location>
</feature>
<dbReference type="CDD" id="cd02855">
    <property type="entry name" value="E_set_GBE_prok_N"/>
    <property type="match status" value="1"/>
</dbReference>
<feature type="active site" description="Nucleophile" evidence="9">
    <location>
        <position position="341"/>
    </location>
</feature>
<dbReference type="Pfam" id="PF02922">
    <property type="entry name" value="CBM_48"/>
    <property type="match status" value="1"/>
</dbReference>
<dbReference type="HAMAP" id="MF_00685">
    <property type="entry name" value="GlgB"/>
    <property type="match status" value="1"/>
</dbReference>
<feature type="compositionally biased region" description="Polar residues" evidence="10">
    <location>
        <begin position="9"/>
        <end position="21"/>
    </location>
</feature>
<dbReference type="SUPFAM" id="SSF51445">
    <property type="entry name" value="(Trans)glycosidases"/>
    <property type="match status" value="1"/>
</dbReference>
<evidence type="ECO:0000256" key="3">
    <source>
        <dbReference type="ARBA" id="ARBA00009000"/>
    </source>
</evidence>
<evidence type="ECO:0000259" key="11">
    <source>
        <dbReference type="SMART" id="SM00642"/>
    </source>
</evidence>
<dbReference type="RefSeq" id="WP_338258178.1">
    <property type="nucleotide sequence ID" value="NZ_BSRI01000002.1"/>
</dbReference>
<name>A0ABQ6G324_9CHLR</name>
<reference evidence="12 13" key="1">
    <citation type="submission" date="2023-02" db="EMBL/GenBank/DDBJ databases">
        <title>Dictyobacter halimunensis sp. nov., a new member of the class Ktedonobacteria from forest soil in a geothermal area.</title>
        <authorList>
            <person name="Rachmania M.K."/>
            <person name="Ningsih F."/>
            <person name="Sakai Y."/>
            <person name="Yabe S."/>
            <person name="Yokota A."/>
            <person name="Sjamsuridzal W."/>
        </authorList>
    </citation>
    <scope>NUCLEOTIDE SEQUENCE [LARGE SCALE GENOMIC DNA]</scope>
    <source>
        <strain evidence="12 13">S3.2.2.5</strain>
    </source>
</reference>
<keyword evidence="13" id="KW-1185">Reference proteome</keyword>
<evidence type="ECO:0000256" key="6">
    <source>
        <dbReference type="ARBA" id="ARBA00022679"/>
    </source>
</evidence>
<evidence type="ECO:0000256" key="8">
    <source>
        <dbReference type="ARBA" id="ARBA00023277"/>
    </source>
</evidence>
<organism evidence="12 13">
    <name type="scientific">Dictyobacter halimunensis</name>
    <dbReference type="NCBI Taxonomy" id="3026934"/>
    <lineage>
        <taxon>Bacteria</taxon>
        <taxon>Bacillati</taxon>
        <taxon>Chloroflexota</taxon>
        <taxon>Ktedonobacteria</taxon>
        <taxon>Ktedonobacterales</taxon>
        <taxon>Dictyobacteraceae</taxon>
        <taxon>Dictyobacter</taxon>
    </lineage>
</organism>
<dbReference type="Pfam" id="PF00128">
    <property type="entry name" value="Alpha-amylase"/>
    <property type="match status" value="1"/>
</dbReference>
<dbReference type="InterPro" id="IPR044143">
    <property type="entry name" value="GlgB_N_E_set_prok"/>
</dbReference>
<dbReference type="NCBIfam" id="TIGR01515">
    <property type="entry name" value="branching_enzym"/>
    <property type="match status" value="1"/>
</dbReference>
<dbReference type="InterPro" id="IPR017853">
    <property type="entry name" value="GH"/>
</dbReference>
<keyword evidence="4 9" id="KW-0321">Glycogen metabolism</keyword>
<dbReference type="CDD" id="cd11322">
    <property type="entry name" value="AmyAc_Glg_BE"/>
    <property type="match status" value="1"/>
</dbReference>
<feature type="domain" description="Glycosyl hydrolase family 13 catalytic" evidence="11">
    <location>
        <begin position="196"/>
        <end position="533"/>
    </location>
</feature>
<comment type="catalytic activity">
    <reaction evidence="1 9">
        <text>Transfers a segment of a (1-&gt;4)-alpha-D-glucan chain to a primary hydroxy group in a similar glucan chain.</text>
        <dbReference type="EC" id="2.4.1.18"/>
    </reaction>
</comment>
<dbReference type="InterPro" id="IPR004193">
    <property type="entry name" value="Glyco_hydro_13_N"/>
</dbReference>
<comment type="pathway">
    <text evidence="2 9">Glycan biosynthesis; glycogen biosynthesis.</text>
</comment>
<feature type="region of interest" description="Disordered" evidence="10">
    <location>
        <begin position="667"/>
        <end position="692"/>
    </location>
</feature>
<proteinExistence type="inferred from homology"/>
<dbReference type="InterPro" id="IPR006407">
    <property type="entry name" value="GlgB"/>
</dbReference>
<comment type="caution">
    <text evidence="12">The sequence shown here is derived from an EMBL/GenBank/DDBJ whole genome shotgun (WGS) entry which is preliminary data.</text>
</comment>
<dbReference type="PIRSF" id="PIRSF000463">
    <property type="entry name" value="GlgB"/>
    <property type="match status" value="1"/>
</dbReference>
<evidence type="ECO:0000256" key="10">
    <source>
        <dbReference type="SAM" id="MobiDB-lite"/>
    </source>
</evidence>
<dbReference type="InterPro" id="IPR013780">
    <property type="entry name" value="Glyco_hydro_b"/>
</dbReference>
<keyword evidence="8 9" id="KW-0119">Carbohydrate metabolism</keyword>
<evidence type="ECO:0000256" key="4">
    <source>
        <dbReference type="ARBA" id="ARBA00022600"/>
    </source>
</evidence>
<dbReference type="EC" id="2.4.1.18" evidence="9"/>
<accession>A0ABQ6G324</accession>
<gene>
    <name evidence="9 12" type="primary">glgB</name>
    <name evidence="12" type="ORF">KDH_77600</name>
</gene>
<dbReference type="Gene3D" id="2.60.40.1180">
    <property type="entry name" value="Golgi alpha-mannosidase II"/>
    <property type="match status" value="1"/>
</dbReference>
<dbReference type="NCBIfam" id="NF008967">
    <property type="entry name" value="PRK12313.1"/>
    <property type="match status" value="1"/>
</dbReference>
<dbReference type="InterPro" id="IPR037439">
    <property type="entry name" value="Branching_enzy"/>
</dbReference>
<dbReference type="PANTHER" id="PTHR43651">
    <property type="entry name" value="1,4-ALPHA-GLUCAN-BRANCHING ENZYME"/>
    <property type="match status" value="1"/>
</dbReference>
<dbReference type="Gene3D" id="2.60.40.10">
    <property type="entry name" value="Immunoglobulins"/>
    <property type="match status" value="1"/>
</dbReference>
<dbReference type="EMBL" id="BSRI01000002">
    <property type="protein sequence ID" value="GLV60942.1"/>
    <property type="molecule type" value="Genomic_DNA"/>
</dbReference>
<dbReference type="PANTHER" id="PTHR43651:SF3">
    <property type="entry name" value="1,4-ALPHA-GLUCAN-BRANCHING ENZYME"/>
    <property type="match status" value="1"/>
</dbReference>
<dbReference type="InterPro" id="IPR006048">
    <property type="entry name" value="A-amylase/branching_C"/>
</dbReference>
<dbReference type="Proteomes" id="UP001344906">
    <property type="component" value="Unassembled WGS sequence"/>
</dbReference>
<evidence type="ECO:0000256" key="7">
    <source>
        <dbReference type="ARBA" id="ARBA00023056"/>
    </source>
</evidence>
<dbReference type="InterPro" id="IPR013783">
    <property type="entry name" value="Ig-like_fold"/>
</dbReference>
<evidence type="ECO:0000313" key="12">
    <source>
        <dbReference type="EMBL" id="GLV60942.1"/>
    </source>
</evidence>
<evidence type="ECO:0000256" key="5">
    <source>
        <dbReference type="ARBA" id="ARBA00022676"/>
    </source>
</evidence>
<dbReference type="NCBIfam" id="NF003811">
    <property type="entry name" value="PRK05402.1"/>
    <property type="match status" value="1"/>
</dbReference>
<comment type="subunit">
    <text evidence="9">Monomer.</text>
</comment>
<keyword evidence="7 9" id="KW-0320">Glycogen biosynthesis</keyword>
<evidence type="ECO:0000313" key="13">
    <source>
        <dbReference type="Proteomes" id="UP001344906"/>
    </source>
</evidence>
<evidence type="ECO:0000256" key="9">
    <source>
        <dbReference type="HAMAP-Rule" id="MF_00685"/>
    </source>
</evidence>
<sequence>MSAPHLPQQPDSGTNNQSQTGEAPSIFSEFDLYLFGQGKHFRLYEKMGAHPRVVDGVEGVNFAVWAPNALAISVIGDFNSWNRSSNLMELRHLELGVWETFIPGLREGELYKYAIYSRHNNYTADKIDPYAFASELRPNTASIVQDIKHHQWQDAAWLEQRTQRQDLNAPMSVYEVHLGSWRHVPERHVPGAAEEDRFMTYRELAPALTDYVKAHGFTHIELLPITEYPFDGSWGYQCTGYYAPTSRFGTPEDLQYFIDYVHQAGIGVILDWVPSHFPKDGHALAYFDGTHLYEHPDPRKGEHKEWGTYVFDYGRSEVRNFLIASALFWLREYHIDGLRVDAVASMLYLDYLRPSGEWIANEHGGREHLEAVTFLQQLNEAVYAEIPGAITIAEESSAWPLVTRPTYVGGLGFTHKWNMGWMHDMLEYMKLDPIYRRNYHNNITFSLMYAYSENYVLPLSHDEVVHIKGSMINKMPGDLWQKFANLRAFYGYMWGHPGKKLLFMGGEFGQWAEWNYKESLDWHLLAPPSDPHHAQLLDFISQLNQIYQDEPALSALDCDPAGFSWIDPHDSDNSVISFQRRGTSDEDTLLFISNFTPVPRQGYRLGVPVSGIYYEILNSDDARYGGSNLLNTEDMTSEPIPWQSGLRSIVLTLPPLATVILKRRPGSIGTEPEPLLEEQAPTSSDHPSEKPS</sequence>
<evidence type="ECO:0000256" key="1">
    <source>
        <dbReference type="ARBA" id="ARBA00000826"/>
    </source>
</evidence>
<comment type="similarity">
    <text evidence="3 9">Belongs to the glycosyl hydrolase 13 family. GlgB subfamily.</text>
</comment>
<dbReference type="InterPro" id="IPR006047">
    <property type="entry name" value="GH13_cat_dom"/>
</dbReference>
<dbReference type="Pfam" id="PF02806">
    <property type="entry name" value="Alpha-amylase_C"/>
    <property type="match status" value="1"/>
</dbReference>